<protein>
    <submittedName>
        <fullName evidence="3">TadE/TadG family type IV pilus assembly protein</fullName>
    </submittedName>
</protein>
<reference evidence="3 4" key="1">
    <citation type="submission" date="2023-09" db="EMBL/GenBank/DDBJ databases">
        <authorList>
            <person name="Qi X."/>
        </authorList>
    </citation>
    <scope>NUCLEOTIDE SEQUENCE [LARGE SCALE GENOMIC DNA]</scope>
    <source>
        <strain evidence="3 4">S1-1</strain>
    </source>
</reference>
<keyword evidence="4" id="KW-1185">Reference proteome</keyword>
<gene>
    <name evidence="3" type="ORF">RI844_08205</name>
</gene>
<keyword evidence="1" id="KW-0472">Membrane</keyword>
<dbReference type="Proteomes" id="UP001301442">
    <property type="component" value="Chromosome"/>
</dbReference>
<dbReference type="EMBL" id="CP136600">
    <property type="protein sequence ID" value="WOH39192.1"/>
    <property type="molecule type" value="Genomic_DNA"/>
</dbReference>
<feature type="domain" description="TadE-like" evidence="2">
    <location>
        <begin position="10"/>
        <end position="52"/>
    </location>
</feature>
<organism evidence="3 4">
    <name type="scientific">Thalassotalea fonticola</name>
    <dbReference type="NCBI Taxonomy" id="3065649"/>
    <lineage>
        <taxon>Bacteria</taxon>
        <taxon>Pseudomonadati</taxon>
        <taxon>Pseudomonadota</taxon>
        <taxon>Gammaproteobacteria</taxon>
        <taxon>Alteromonadales</taxon>
        <taxon>Colwelliaceae</taxon>
        <taxon>Thalassotalea</taxon>
    </lineage>
</organism>
<keyword evidence="1" id="KW-0812">Transmembrane</keyword>
<keyword evidence="1" id="KW-1133">Transmembrane helix</keyword>
<evidence type="ECO:0000313" key="3">
    <source>
        <dbReference type="EMBL" id="WOH39192.1"/>
    </source>
</evidence>
<dbReference type="Pfam" id="PF07811">
    <property type="entry name" value="TadE"/>
    <property type="match status" value="1"/>
</dbReference>
<sequence>MSHLIKRQKGLAVIELTMILPFLLLLIFATAEFSRLLYQYNALNHLVRDALRYTVSDVVDGSTIATQAAVDGMAPIAENLLRYGEDQASAEILPNITSSTISLVGAADPLDPSIYYVTLTVTYNWQPIFGSSLNTFVSADTVDLSFPLVVNYTMRAL</sequence>
<name>A0ABZ0GTC0_9GAMM</name>
<accession>A0ABZ0GTC0</accession>
<feature type="transmembrane region" description="Helical" evidence="1">
    <location>
        <begin position="12"/>
        <end position="31"/>
    </location>
</feature>
<dbReference type="InterPro" id="IPR012495">
    <property type="entry name" value="TadE-like_dom"/>
</dbReference>
<evidence type="ECO:0000313" key="4">
    <source>
        <dbReference type="Proteomes" id="UP001301442"/>
    </source>
</evidence>
<proteinExistence type="predicted"/>
<dbReference type="RefSeq" id="WP_348397959.1">
    <property type="nucleotide sequence ID" value="NZ_CP136600.1"/>
</dbReference>
<evidence type="ECO:0000256" key="1">
    <source>
        <dbReference type="SAM" id="Phobius"/>
    </source>
</evidence>
<evidence type="ECO:0000259" key="2">
    <source>
        <dbReference type="Pfam" id="PF07811"/>
    </source>
</evidence>